<organism evidence="3 4">
    <name type="scientific">Borrelia turcica IST7</name>
    <dbReference type="NCBI Taxonomy" id="1104446"/>
    <lineage>
        <taxon>Bacteria</taxon>
        <taxon>Pseudomonadati</taxon>
        <taxon>Spirochaetota</taxon>
        <taxon>Spirochaetia</taxon>
        <taxon>Spirochaetales</taxon>
        <taxon>Borreliaceae</taxon>
        <taxon>Borrelia</taxon>
    </lineage>
</organism>
<evidence type="ECO:0000313" key="4">
    <source>
        <dbReference type="Proteomes" id="UP000275571"/>
    </source>
</evidence>
<dbReference type="RefSeq" id="WP_120103890.1">
    <property type="nucleotide sequence ID" value="NZ_CP028884.1"/>
</dbReference>
<proteinExistence type="predicted"/>
<dbReference type="KEGG" id="btur:DB313_00385"/>
<keyword evidence="2" id="KW-1133">Transmembrane helix</keyword>
<keyword evidence="4" id="KW-1185">Reference proteome</keyword>
<sequence>MEKFKLNTIILFLIFITNSLYPQSNIEYGFSYVINTKDENENLKEGIEKTLDKIYETINEHVVNNNDKDFIRHLYIHQHIISKEREISNLREDMDKKRLQNSISSREENSIEIKINDLRQDIENIKIKQKELEEYLTNLKKIKAKYKKMKEKINLSNLNSEFLTSEELFFMNYIHFKRVEKYYLVEITNITPKGVKVKREIFKLSSSVDDIAYKIAELSFEEILGREFIKIKINVLNNLDAKIYINEKFVSKGIYNNDIFDISELQKKEINIHITNASFKPHSAKIRVKNGDTINLNVRLQKENSNKILITSNVESRVFRKGIFMGETPIEIEEPEEIESILFQAEGYKNMFKMLKKEDKEIHVEMLKDNKSNLIIARDLFYVNLAVFTLSLIGTAFAGTLYNESSELYNMASDHLISKRITPQDLYKTKSEQMITTFLLGTGLTLSVGSFIPLIIHLVQYIQEASKGE</sequence>
<keyword evidence="1" id="KW-0175">Coiled coil</keyword>
<keyword evidence="2" id="KW-0472">Membrane</keyword>
<evidence type="ECO:0000256" key="2">
    <source>
        <dbReference type="SAM" id="Phobius"/>
    </source>
</evidence>
<feature type="transmembrane region" description="Helical" evidence="2">
    <location>
        <begin position="380"/>
        <end position="402"/>
    </location>
</feature>
<dbReference type="OrthoDB" id="350169at2"/>
<gene>
    <name evidence="3" type="ORF">DB313_00385</name>
</gene>
<reference evidence="3 4" key="1">
    <citation type="journal article" date="2018" name="Infect. Genet. Evol.">
        <title>Genome-wide analysis of Borrelia turcica and 'Candidatus Borrelia tachyglossi' shows relapsing fever-like genomes with unique genomic links to Lyme disease Borrelia.</title>
        <authorList>
            <person name="Gofton A.W."/>
            <person name="Margos G."/>
            <person name="Fingerle V."/>
            <person name="Hepner S."/>
            <person name="Loh S.M."/>
            <person name="Ryan U."/>
            <person name="Irwin P."/>
            <person name="Oskam C.L."/>
        </authorList>
    </citation>
    <scope>NUCLEOTIDE SEQUENCE [LARGE SCALE GENOMIC DNA]</scope>
    <source>
        <strain evidence="3 4">IST7</strain>
    </source>
</reference>
<feature type="coiled-coil region" evidence="1">
    <location>
        <begin position="80"/>
        <end position="159"/>
    </location>
</feature>
<accession>A0A386PJD9</accession>
<dbReference type="AlphaFoldDB" id="A0A386PJD9"/>
<evidence type="ECO:0000256" key="1">
    <source>
        <dbReference type="SAM" id="Coils"/>
    </source>
</evidence>
<keyword evidence="2" id="KW-0812">Transmembrane</keyword>
<evidence type="ECO:0008006" key="5">
    <source>
        <dbReference type="Google" id="ProtNLM"/>
    </source>
</evidence>
<evidence type="ECO:0000313" key="3">
    <source>
        <dbReference type="EMBL" id="AYE35971.1"/>
    </source>
</evidence>
<protein>
    <recommendedName>
        <fullName evidence="5">PEGA domain-containing protein</fullName>
    </recommendedName>
</protein>
<feature type="transmembrane region" description="Helical" evidence="2">
    <location>
        <begin position="438"/>
        <end position="462"/>
    </location>
</feature>
<name>A0A386PJD9_9SPIR</name>
<dbReference type="EMBL" id="CP028884">
    <property type="protein sequence ID" value="AYE35971.1"/>
    <property type="molecule type" value="Genomic_DNA"/>
</dbReference>
<dbReference type="Proteomes" id="UP000275571">
    <property type="component" value="Chromosome"/>
</dbReference>